<keyword evidence="11 16" id="KW-0472">Membrane</keyword>
<evidence type="ECO:0000256" key="15">
    <source>
        <dbReference type="RuleBase" id="RU003750"/>
    </source>
</evidence>
<evidence type="ECO:0000256" key="16">
    <source>
        <dbReference type="SAM" id="Phobius"/>
    </source>
</evidence>
<dbReference type="EC" id="2.7.8.8" evidence="4"/>
<dbReference type="GO" id="GO:0016020">
    <property type="term" value="C:membrane"/>
    <property type="evidence" value="ECO:0007669"/>
    <property type="project" value="InterPro"/>
</dbReference>
<feature type="transmembrane region" description="Helical" evidence="16">
    <location>
        <begin position="156"/>
        <end position="176"/>
    </location>
</feature>
<evidence type="ECO:0000256" key="3">
    <source>
        <dbReference type="ARBA" id="ARBA00010441"/>
    </source>
</evidence>
<dbReference type="InterPro" id="IPR043130">
    <property type="entry name" value="CDP-OH_PTrfase_TM_dom"/>
</dbReference>
<evidence type="ECO:0000256" key="7">
    <source>
        <dbReference type="ARBA" id="ARBA00022679"/>
    </source>
</evidence>
<dbReference type="InterPro" id="IPR050324">
    <property type="entry name" value="CDP-alcohol_PTase-I"/>
</dbReference>
<evidence type="ECO:0000313" key="17">
    <source>
        <dbReference type="EMBL" id="SDC18437.1"/>
    </source>
</evidence>
<evidence type="ECO:0000256" key="4">
    <source>
        <dbReference type="ARBA" id="ARBA00013174"/>
    </source>
</evidence>
<evidence type="ECO:0000256" key="12">
    <source>
        <dbReference type="ARBA" id="ARBA00023209"/>
    </source>
</evidence>
<proteinExistence type="inferred from homology"/>
<dbReference type="InterPro" id="IPR004533">
    <property type="entry name" value="CDP-diaglyc--ser_O-PTrfase"/>
</dbReference>
<feature type="transmembrane region" description="Helical" evidence="16">
    <location>
        <begin position="132"/>
        <end position="150"/>
    </location>
</feature>
<dbReference type="NCBIfam" id="TIGR00473">
    <property type="entry name" value="pssA"/>
    <property type="match status" value="1"/>
</dbReference>
<dbReference type="EMBL" id="FMYM01000006">
    <property type="protein sequence ID" value="SDC18437.1"/>
    <property type="molecule type" value="Genomic_DNA"/>
</dbReference>
<dbReference type="GO" id="GO:0012505">
    <property type="term" value="C:endomembrane system"/>
    <property type="evidence" value="ECO:0007669"/>
    <property type="project" value="UniProtKB-SubCell"/>
</dbReference>
<keyword evidence="12" id="KW-0594">Phospholipid biosynthesis</keyword>
<keyword evidence="9 16" id="KW-1133">Transmembrane helix</keyword>
<dbReference type="InterPro" id="IPR048254">
    <property type="entry name" value="CDP_ALCOHOL_P_TRANSF_CS"/>
</dbReference>
<dbReference type="OrthoDB" id="9777147at2"/>
<keyword evidence="10" id="KW-0443">Lipid metabolism</keyword>
<organism evidence="17 18">
    <name type="scientific">Shouchella lonarensis</name>
    <dbReference type="NCBI Taxonomy" id="1464122"/>
    <lineage>
        <taxon>Bacteria</taxon>
        <taxon>Bacillati</taxon>
        <taxon>Bacillota</taxon>
        <taxon>Bacilli</taxon>
        <taxon>Bacillales</taxon>
        <taxon>Bacillaceae</taxon>
        <taxon>Shouchella</taxon>
    </lineage>
</organism>
<evidence type="ECO:0000256" key="1">
    <source>
        <dbReference type="ARBA" id="ARBA00000287"/>
    </source>
</evidence>
<comment type="subcellular location">
    <subcellularLocation>
        <location evidence="2">Endomembrane system</location>
        <topology evidence="2">Multi-pass membrane protein</topology>
    </subcellularLocation>
</comment>
<gene>
    <name evidence="17" type="ORF">SAMN05421737_1063</name>
</gene>
<dbReference type="PANTHER" id="PTHR14269">
    <property type="entry name" value="CDP-DIACYLGLYCEROL--GLYCEROL-3-PHOSPHATE 3-PHOSPHATIDYLTRANSFERASE-RELATED"/>
    <property type="match status" value="1"/>
</dbReference>
<reference evidence="18" key="1">
    <citation type="submission" date="2016-09" db="EMBL/GenBank/DDBJ databases">
        <authorList>
            <person name="Varghese N."/>
            <person name="Submissions S."/>
        </authorList>
    </citation>
    <scope>NUCLEOTIDE SEQUENCE [LARGE SCALE GENOMIC DNA]</scope>
    <source>
        <strain evidence="18">25nlg</strain>
    </source>
</reference>
<evidence type="ECO:0000313" key="18">
    <source>
        <dbReference type="Proteomes" id="UP000242662"/>
    </source>
</evidence>
<dbReference type="STRING" id="1464122.SAMN05421737_1063"/>
<evidence type="ECO:0000256" key="10">
    <source>
        <dbReference type="ARBA" id="ARBA00023098"/>
    </source>
</evidence>
<sequence length="179" mass="19059">MFLLEQLSITTKKIKTQLANIATLANLGAGVTAILLTLQGNTNAGLLFIIIAAMLDRLDGYLARKLNITSELGKQLDSLSDLVSFGVAPAVLIFQLSLTEIGFIGGVAVVLFITCGALRLARFNITESQNEFIGLPITAAGCLLVFFSLFHGNIGAPMYTVLMISLAGLMISNIRIKKA</sequence>
<dbReference type="PANTHER" id="PTHR14269:SF61">
    <property type="entry name" value="CDP-DIACYLGLYCEROL--SERINE O-PHOSPHATIDYLTRANSFERASE"/>
    <property type="match status" value="1"/>
</dbReference>
<dbReference type="Pfam" id="PF01066">
    <property type="entry name" value="CDP-OH_P_transf"/>
    <property type="match status" value="1"/>
</dbReference>
<keyword evidence="18" id="KW-1185">Reference proteome</keyword>
<evidence type="ECO:0000256" key="5">
    <source>
        <dbReference type="ARBA" id="ARBA00017171"/>
    </source>
</evidence>
<keyword evidence="8 16" id="KW-0812">Transmembrane</keyword>
<evidence type="ECO:0000256" key="8">
    <source>
        <dbReference type="ARBA" id="ARBA00022692"/>
    </source>
</evidence>
<dbReference type="AlphaFoldDB" id="A0A1G6JID2"/>
<comment type="similarity">
    <text evidence="3 15">Belongs to the CDP-alcohol phosphatidyltransferase class-I family.</text>
</comment>
<evidence type="ECO:0000256" key="9">
    <source>
        <dbReference type="ARBA" id="ARBA00022989"/>
    </source>
</evidence>
<dbReference type="Proteomes" id="UP000242662">
    <property type="component" value="Unassembled WGS sequence"/>
</dbReference>
<evidence type="ECO:0000256" key="14">
    <source>
        <dbReference type="ARBA" id="ARBA00032361"/>
    </source>
</evidence>
<feature type="transmembrane region" description="Helical" evidence="16">
    <location>
        <begin position="101"/>
        <end position="120"/>
    </location>
</feature>
<keyword evidence="7 15" id="KW-0808">Transferase</keyword>
<dbReference type="PROSITE" id="PS00379">
    <property type="entry name" value="CDP_ALCOHOL_P_TRANSF"/>
    <property type="match status" value="1"/>
</dbReference>
<name>A0A1G6JID2_9BACI</name>
<feature type="transmembrane region" description="Helical" evidence="16">
    <location>
        <begin position="44"/>
        <end position="64"/>
    </location>
</feature>
<dbReference type="RefSeq" id="WP_090775631.1">
    <property type="nucleotide sequence ID" value="NZ_FMYM01000006.1"/>
</dbReference>
<accession>A0A1G6JID2</accession>
<keyword evidence="13" id="KW-1208">Phospholipid metabolism</keyword>
<evidence type="ECO:0000256" key="13">
    <source>
        <dbReference type="ARBA" id="ARBA00023264"/>
    </source>
</evidence>
<keyword evidence="6" id="KW-0444">Lipid biosynthesis</keyword>
<comment type="catalytic activity">
    <reaction evidence="1">
        <text>a CDP-1,2-diacyl-sn-glycerol + L-serine = a 1,2-diacyl-sn-glycero-3-phospho-L-serine + CMP + H(+)</text>
        <dbReference type="Rhea" id="RHEA:16913"/>
        <dbReference type="ChEBI" id="CHEBI:15378"/>
        <dbReference type="ChEBI" id="CHEBI:33384"/>
        <dbReference type="ChEBI" id="CHEBI:57262"/>
        <dbReference type="ChEBI" id="CHEBI:58332"/>
        <dbReference type="ChEBI" id="CHEBI:60377"/>
        <dbReference type="EC" id="2.7.8.8"/>
    </reaction>
</comment>
<evidence type="ECO:0000256" key="11">
    <source>
        <dbReference type="ARBA" id="ARBA00023136"/>
    </source>
</evidence>
<dbReference type="GO" id="GO:0008654">
    <property type="term" value="P:phospholipid biosynthetic process"/>
    <property type="evidence" value="ECO:0007669"/>
    <property type="project" value="UniProtKB-KW"/>
</dbReference>
<evidence type="ECO:0000256" key="2">
    <source>
        <dbReference type="ARBA" id="ARBA00004127"/>
    </source>
</evidence>
<dbReference type="InterPro" id="IPR000462">
    <property type="entry name" value="CDP-OH_P_trans"/>
</dbReference>
<protein>
    <recommendedName>
        <fullName evidence="5">CDP-diacylglycerol--serine O-phosphatidyltransferase</fullName>
        <ecNumber evidence="4">2.7.8.8</ecNumber>
    </recommendedName>
    <alternativeName>
        <fullName evidence="14">Phosphatidylserine synthase</fullName>
    </alternativeName>
</protein>
<dbReference type="GO" id="GO:0003882">
    <property type="term" value="F:CDP-diacylglycerol-serine O-phosphatidyltransferase activity"/>
    <property type="evidence" value="ECO:0007669"/>
    <property type="project" value="UniProtKB-EC"/>
</dbReference>
<evidence type="ECO:0000256" key="6">
    <source>
        <dbReference type="ARBA" id="ARBA00022516"/>
    </source>
</evidence>
<dbReference type="Gene3D" id="1.20.120.1760">
    <property type="match status" value="1"/>
</dbReference>